<protein>
    <submittedName>
        <fullName evidence="2">Uncharacterized protein</fullName>
    </submittedName>
</protein>
<organism evidence="2 3">
    <name type="scientific">Molossus molossus</name>
    <name type="common">Pallas' mastiff bat</name>
    <name type="synonym">Vespertilio molossus</name>
    <dbReference type="NCBI Taxonomy" id="27622"/>
    <lineage>
        <taxon>Eukaryota</taxon>
        <taxon>Metazoa</taxon>
        <taxon>Chordata</taxon>
        <taxon>Craniata</taxon>
        <taxon>Vertebrata</taxon>
        <taxon>Euteleostomi</taxon>
        <taxon>Mammalia</taxon>
        <taxon>Eutheria</taxon>
        <taxon>Laurasiatheria</taxon>
        <taxon>Chiroptera</taxon>
        <taxon>Yangochiroptera</taxon>
        <taxon>Molossidae</taxon>
        <taxon>Molossus</taxon>
    </lineage>
</organism>
<dbReference type="Proteomes" id="UP000550707">
    <property type="component" value="Unassembled WGS sequence"/>
</dbReference>
<dbReference type="InParanoid" id="A0A7J8C8Z5"/>
<dbReference type="EMBL" id="JACASF010000021">
    <property type="protein sequence ID" value="KAF6407300.1"/>
    <property type="molecule type" value="Genomic_DNA"/>
</dbReference>
<sequence>MDIQPPPSFTEPEFTGVLPMPNTETAKTQSCLPRASPPATRMLQPLLPEGDCSHRREGGPVYHPATSLPAEPCIHSPGEYTKQSCISFCISQCKTGHSWKMHSSAYSWLPIAWRIFVQNVSADLSNQVTSY</sequence>
<evidence type="ECO:0000313" key="2">
    <source>
        <dbReference type="EMBL" id="KAF6407300.1"/>
    </source>
</evidence>
<accession>A0A7J8C8Z5</accession>
<evidence type="ECO:0000313" key="3">
    <source>
        <dbReference type="Proteomes" id="UP000550707"/>
    </source>
</evidence>
<reference evidence="2 3" key="1">
    <citation type="journal article" date="2020" name="Nature">
        <title>Six reference-quality genomes reveal evolution of bat adaptations.</title>
        <authorList>
            <person name="Jebb D."/>
            <person name="Huang Z."/>
            <person name="Pippel M."/>
            <person name="Hughes G.M."/>
            <person name="Lavrichenko K."/>
            <person name="Devanna P."/>
            <person name="Winkler S."/>
            <person name="Jermiin L.S."/>
            <person name="Skirmuntt E.C."/>
            <person name="Katzourakis A."/>
            <person name="Burkitt-Gray L."/>
            <person name="Ray D.A."/>
            <person name="Sullivan K.A.M."/>
            <person name="Roscito J.G."/>
            <person name="Kirilenko B.M."/>
            <person name="Davalos L.M."/>
            <person name="Corthals A.P."/>
            <person name="Power M.L."/>
            <person name="Jones G."/>
            <person name="Ransome R.D."/>
            <person name="Dechmann D.K.N."/>
            <person name="Locatelli A.G."/>
            <person name="Puechmaille S.J."/>
            <person name="Fedrigo O."/>
            <person name="Jarvis E.D."/>
            <person name="Hiller M."/>
            <person name="Vernes S.C."/>
            <person name="Myers E.W."/>
            <person name="Teeling E.C."/>
        </authorList>
    </citation>
    <scope>NUCLEOTIDE SEQUENCE [LARGE SCALE GENOMIC DNA]</scope>
    <source>
        <strain evidence="2">MMolMol1</strain>
        <tissue evidence="2">Muscle</tissue>
    </source>
</reference>
<comment type="caution">
    <text evidence="2">The sequence shown here is derived from an EMBL/GenBank/DDBJ whole genome shotgun (WGS) entry which is preliminary data.</text>
</comment>
<keyword evidence="3" id="KW-1185">Reference proteome</keyword>
<evidence type="ECO:0000256" key="1">
    <source>
        <dbReference type="SAM" id="MobiDB-lite"/>
    </source>
</evidence>
<name>A0A7J8C8Z5_MOLMO</name>
<dbReference type="AlphaFoldDB" id="A0A7J8C8Z5"/>
<gene>
    <name evidence="2" type="ORF">HJG59_009939</name>
</gene>
<feature type="region of interest" description="Disordered" evidence="1">
    <location>
        <begin position="1"/>
        <end position="60"/>
    </location>
</feature>
<proteinExistence type="predicted"/>
<feature type="compositionally biased region" description="Polar residues" evidence="1">
    <location>
        <begin position="22"/>
        <end position="31"/>
    </location>
</feature>